<keyword evidence="1" id="KW-0233">DNA recombination</keyword>
<dbReference type="AlphaFoldDB" id="A0A918VEG2"/>
<evidence type="ECO:0000313" key="4">
    <source>
        <dbReference type="EMBL" id="GGZ94944.1"/>
    </source>
</evidence>
<dbReference type="EMBL" id="BMVX01000038">
    <property type="protein sequence ID" value="GGZ94944.1"/>
    <property type="molecule type" value="Genomic_DNA"/>
</dbReference>
<gene>
    <name evidence="4" type="ORF">GCM10010371_63510</name>
</gene>
<dbReference type="InterPro" id="IPR013762">
    <property type="entry name" value="Integrase-like_cat_sf"/>
</dbReference>
<dbReference type="RefSeq" id="WP_189829110.1">
    <property type="nucleotide sequence ID" value="NZ_BMVX01000038.1"/>
</dbReference>
<dbReference type="GO" id="GO:0015074">
    <property type="term" value="P:DNA integration"/>
    <property type="evidence" value="ECO:0007669"/>
    <property type="project" value="InterPro"/>
</dbReference>
<evidence type="ECO:0000259" key="3">
    <source>
        <dbReference type="PROSITE" id="PS51900"/>
    </source>
</evidence>
<reference evidence="4" key="2">
    <citation type="submission" date="2020-09" db="EMBL/GenBank/DDBJ databases">
        <authorList>
            <person name="Sun Q."/>
            <person name="Ohkuma M."/>
        </authorList>
    </citation>
    <scope>NUCLEOTIDE SEQUENCE</scope>
    <source>
        <strain evidence="4">JCM 4834</strain>
    </source>
</reference>
<protein>
    <recommendedName>
        <fullName evidence="3">Core-binding (CB) domain-containing protein</fullName>
    </recommendedName>
</protein>
<dbReference type="PROSITE" id="PS51900">
    <property type="entry name" value="CB"/>
    <property type="match status" value="1"/>
</dbReference>
<dbReference type="Gene3D" id="1.10.443.10">
    <property type="entry name" value="Intergrase catalytic core"/>
    <property type="match status" value="1"/>
</dbReference>
<dbReference type="Proteomes" id="UP000634660">
    <property type="component" value="Unassembled WGS sequence"/>
</dbReference>
<evidence type="ECO:0000256" key="1">
    <source>
        <dbReference type="ARBA" id="ARBA00023172"/>
    </source>
</evidence>
<sequence length="694" mass="77178">MRMPQGKPGRRAAVPPWLRARHPDPVQDDPRICPDQTRGQLGLFPTPPRQFARTHAARISDRTVPGFEAVREELRKMADERQIRARTIWLWRLEGIARLALAARDPDREQVAPQALKDLLYSGPILGQALHRAGLLAPTASHRLVPPRGTGPTRQGGQRDLDLRGQCAHCLAWANDRRVLCAACTSWGYHIRKHGGGEAECNRCRRTLMVSDGMCRMCRIIVAETEVDTARIAMDYGDQLWFARPHAAGLAVGPRTSGTAAARGRFAHKRRLARARAADELQPSEHVLNPAQLELFPAPTRDWSRLNTATPPALTTAAADLVADFFAYMRGRGWNINFFRGSIRTLRILTGHLGADAPIRECDIRALVSTGIHVQGARLINYLRLRGLLEAQPPRDLSVARARRSASTISSPAFAAAVHTFIDVLLGQGSTPSRPRSSKTIENYVATVLDTIETWIAQGLGDPREVTKKHIEDALKPLHGDQARRLHTALRSLFRALKRERLVFRDPARSISLPSNRPVPAGLPSDRVAGLLDRIDDPRERLMVAFVAIYALLPGQLVQLQRTDFDRSKGRLRLRRAGRMDHIVYLDEFTLRLAAAWELHRHHRWPDSSNPHLFVNRNTAVDETGPPISTAAVTLLFQRVGLPAGRLRIDRIVDEAHHSADPLRLIELFGLSTASATGYVLSAHPDRKPGPIAP</sequence>
<comment type="caution">
    <text evidence="4">The sequence shown here is derived from an EMBL/GenBank/DDBJ whole genome shotgun (WGS) entry which is preliminary data.</text>
</comment>
<evidence type="ECO:0000313" key="5">
    <source>
        <dbReference type="Proteomes" id="UP000634660"/>
    </source>
</evidence>
<dbReference type="GO" id="GO:0006310">
    <property type="term" value="P:DNA recombination"/>
    <property type="evidence" value="ECO:0007669"/>
    <property type="project" value="UniProtKB-KW"/>
</dbReference>
<dbReference type="InterPro" id="IPR011010">
    <property type="entry name" value="DNA_brk_join_enz"/>
</dbReference>
<feature type="domain" description="Core-binding (CB)" evidence="3">
    <location>
        <begin position="412"/>
        <end position="498"/>
    </location>
</feature>
<accession>A0A918VEG2</accession>
<dbReference type="SUPFAM" id="SSF56349">
    <property type="entry name" value="DNA breaking-rejoining enzymes"/>
    <property type="match status" value="1"/>
</dbReference>
<dbReference type="GO" id="GO:0003677">
    <property type="term" value="F:DNA binding"/>
    <property type="evidence" value="ECO:0007669"/>
    <property type="project" value="UniProtKB-UniRule"/>
</dbReference>
<proteinExistence type="predicted"/>
<evidence type="ECO:0000256" key="2">
    <source>
        <dbReference type="PROSITE-ProRule" id="PRU01248"/>
    </source>
</evidence>
<name>A0A918VEG2_9ACTN</name>
<organism evidence="4 5">
    <name type="scientific">Streptomyces subrutilus</name>
    <dbReference type="NCBI Taxonomy" id="36818"/>
    <lineage>
        <taxon>Bacteria</taxon>
        <taxon>Bacillati</taxon>
        <taxon>Actinomycetota</taxon>
        <taxon>Actinomycetes</taxon>
        <taxon>Kitasatosporales</taxon>
        <taxon>Streptomycetaceae</taxon>
        <taxon>Streptomyces</taxon>
    </lineage>
</organism>
<dbReference type="InterPro" id="IPR044068">
    <property type="entry name" value="CB"/>
</dbReference>
<reference evidence="4" key="1">
    <citation type="journal article" date="2014" name="Int. J. Syst. Evol. Microbiol.">
        <title>Complete genome sequence of Corynebacterium casei LMG S-19264T (=DSM 44701T), isolated from a smear-ripened cheese.</title>
        <authorList>
            <consortium name="US DOE Joint Genome Institute (JGI-PGF)"/>
            <person name="Walter F."/>
            <person name="Albersmeier A."/>
            <person name="Kalinowski J."/>
            <person name="Ruckert C."/>
        </authorList>
    </citation>
    <scope>NUCLEOTIDE SEQUENCE</scope>
    <source>
        <strain evidence="4">JCM 4834</strain>
    </source>
</reference>
<keyword evidence="2" id="KW-0238">DNA-binding</keyword>